<comment type="similarity">
    <text evidence="7">Belongs to the dihydrofolate reductase family.</text>
</comment>
<dbReference type="GO" id="GO:0003729">
    <property type="term" value="F:mRNA binding"/>
    <property type="evidence" value="ECO:0007669"/>
    <property type="project" value="EnsemblFungi"/>
</dbReference>
<dbReference type="UniPathway" id="UPA00077">
    <property type="reaction ID" value="UER00158"/>
</dbReference>
<sequence length="217" mass="25034">MSKVPVVGIVAALLPEMGIGFQGNLPWRLAKEMKYFREVTTLTNDNSKQNVVIMGRKTWESIPQKFRPLPKRINVVVSRSFDGELRKVEDGIYHSNSLRNCLTALQSSLANENKIERIYIIGGGEIYRQSMDPADHWLITKIMPLPETTIPQMDTFLQKQELEQRFYDNSDKLVDFLPSSIQLEGRLTSQEWNGELVKGIPVQEKGYQFYFTLYTKK</sequence>
<dbReference type="VEuPathDB" id="FungiDB:GVI51_J03729"/>
<accession>A0A0W0CF37</accession>
<dbReference type="InterPro" id="IPR024072">
    <property type="entry name" value="DHFR-like_dom_sf"/>
</dbReference>
<dbReference type="Pfam" id="PF00186">
    <property type="entry name" value="DHFR_1"/>
    <property type="match status" value="1"/>
</dbReference>
<dbReference type="PROSITE" id="PS51330">
    <property type="entry name" value="DHFR_2"/>
    <property type="match status" value="1"/>
</dbReference>
<feature type="domain" description="DHFR" evidence="8">
    <location>
        <begin position="5"/>
        <end position="216"/>
    </location>
</feature>
<dbReference type="InterPro" id="IPR012259">
    <property type="entry name" value="DHFR"/>
</dbReference>
<dbReference type="EMBL" id="LLZZ01000033">
    <property type="protein sequence ID" value="KTB11603.1"/>
    <property type="molecule type" value="Genomic_DNA"/>
</dbReference>
<evidence type="ECO:0000313" key="10">
    <source>
        <dbReference type="EMBL" id="KTB11603.1"/>
    </source>
</evidence>
<dbReference type="VEuPathDB" id="FungiDB:B1J91_J03894g"/>
<dbReference type="PROSITE" id="PS00075">
    <property type="entry name" value="DHFR_1"/>
    <property type="match status" value="1"/>
</dbReference>
<evidence type="ECO:0000313" key="11">
    <source>
        <dbReference type="Proteomes" id="UP000054886"/>
    </source>
</evidence>
<keyword evidence="6" id="KW-0560">Oxidoreductase</keyword>
<evidence type="ECO:0000256" key="5">
    <source>
        <dbReference type="ARBA" id="ARBA00022857"/>
    </source>
</evidence>
<evidence type="ECO:0000313" key="9">
    <source>
        <dbReference type="EMBL" id="KTA97215.1"/>
    </source>
</evidence>
<reference evidence="10 11" key="1">
    <citation type="submission" date="2015-10" db="EMBL/GenBank/DDBJ databases">
        <title>Draft genomes sequences of Candida glabrata isolates 1A, 1B, 2A, 2B, 3A and 3B.</title>
        <authorList>
            <person name="Haavelsrud O.E."/>
            <person name="Gaustad P."/>
        </authorList>
    </citation>
    <scope>NUCLEOTIDE SEQUENCE [LARGE SCALE GENOMIC DNA]</scope>
    <source>
        <strain evidence="10">910700640</strain>
    </source>
</reference>
<dbReference type="VEuPathDB" id="FungiDB:CAGL0J03894g"/>
<dbReference type="Gene3D" id="3.40.430.10">
    <property type="entry name" value="Dihydrofolate Reductase, subunit A"/>
    <property type="match status" value="1"/>
</dbReference>
<dbReference type="GO" id="GO:0004146">
    <property type="term" value="F:dihydrofolate reductase activity"/>
    <property type="evidence" value="ECO:0007669"/>
    <property type="project" value="UniProtKB-EC"/>
</dbReference>
<dbReference type="InterPro" id="IPR001796">
    <property type="entry name" value="DHFR_dom"/>
</dbReference>
<keyword evidence="4" id="KW-0554">One-carbon metabolism</keyword>
<name>A0A0W0CF37_CANGB</name>
<gene>
    <name evidence="10" type="ORF">AO440_004875</name>
    <name evidence="9" type="ORF">AO440_005349</name>
</gene>
<evidence type="ECO:0000256" key="1">
    <source>
        <dbReference type="ARBA" id="ARBA00004903"/>
    </source>
</evidence>
<dbReference type="GO" id="GO:0005739">
    <property type="term" value="C:mitochondrion"/>
    <property type="evidence" value="ECO:0007669"/>
    <property type="project" value="TreeGrafter"/>
</dbReference>
<dbReference type="SUPFAM" id="SSF53597">
    <property type="entry name" value="Dihydrofolate reductase-like"/>
    <property type="match status" value="1"/>
</dbReference>
<dbReference type="PANTHER" id="PTHR48069">
    <property type="entry name" value="DIHYDROFOLATE REDUCTASE"/>
    <property type="match status" value="1"/>
</dbReference>
<dbReference type="VEuPathDB" id="FungiDB:GWK60_J03707"/>
<dbReference type="CDD" id="cd00209">
    <property type="entry name" value="DHFR"/>
    <property type="match status" value="1"/>
</dbReference>
<dbReference type="GO" id="GO:0046655">
    <property type="term" value="P:folic acid metabolic process"/>
    <property type="evidence" value="ECO:0007669"/>
    <property type="project" value="TreeGrafter"/>
</dbReference>
<comment type="caution">
    <text evidence="10">The sequence shown here is derived from an EMBL/GenBank/DDBJ whole genome shotgun (WGS) entry which is preliminary data.</text>
</comment>
<evidence type="ECO:0000256" key="6">
    <source>
        <dbReference type="ARBA" id="ARBA00023002"/>
    </source>
</evidence>
<evidence type="ECO:0000259" key="8">
    <source>
        <dbReference type="PROSITE" id="PS51330"/>
    </source>
</evidence>
<dbReference type="EMBL" id="LLZZ01000163">
    <property type="protein sequence ID" value="KTA97215.1"/>
    <property type="molecule type" value="Genomic_DNA"/>
</dbReference>
<dbReference type="GO" id="GO:0006730">
    <property type="term" value="P:one-carbon metabolic process"/>
    <property type="evidence" value="ECO:0007669"/>
    <property type="project" value="UniProtKB-KW"/>
</dbReference>
<dbReference type="InterPro" id="IPR017925">
    <property type="entry name" value="DHFR_CS"/>
</dbReference>
<keyword evidence="5" id="KW-0521">NADP</keyword>
<dbReference type="GO" id="GO:0046452">
    <property type="term" value="P:dihydrofolate metabolic process"/>
    <property type="evidence" value="ECO:0007669"/>
    <property type="project" value="EnsemblFungi"/>
</dbReference>
<dbReference type="PANTHER" id="PTHR48069:SF3">
    <property type="entry name" value="DIHYDROFOLATE REDUCTASE"/>
    <property type="match status" value="1"/>
</dbReference>
<dbReference type="Proteomes" id="UP000054886">
    <property type="component" value="Unassembled WGS sequence"/>
</dbReference>
<dbReference type="GO" id="GO:0046654">
    <property type="term" value="P:tetrahydrofolate biosynthetic process"/>
    <property type="evidence" value="ECO:0007669"/>
    <property type="project" value="UniProtKB-UniPathway"/>
</dbReference>
<evidence type="ECO:0000256" key="3">
    <source>
        <dbReference type="ARBA" id="ARBA00018886"/>
    </source>
</evidence>
<dbReference type="AlphaFoldDB" id="A0A0W0CF37"/>
<protein>
    <recommendedName>
        <fullName evidence="3">Dihydrofolate reductase</fullName>
        <ecNumber evidence="2">1.5.1.3</ecNumber>
    </recommendedName>
</protein>
<evidence type="ECO:0000256" key="2">
    <source>
        <dbReference type="ARBA" id="ARBA00012856"/>
    </source>
</evidence>
<organism evidence="10 11">
    <name type="scientific">Candida glabrata</name>
    <name type="common">Yeast</name>
    <name type="synonym">Torulopsis glabrata</name>
    <dbReference type="NCBI Taxonomy" id="5478"/>
    <lineage>
        <taxon>Eukaryota</taxon>
        <taxon>Fungi</taxon>
        <taxon>Dikarya</taxon>
        <taxon>Ascomycota</taxon>
        <taxon>Saccharomycotina</taxon>
        <taxon>Saccharomycetes</taxon>
        <taxon>Saccharomycetales</taxon>
        <taxon>Saccharomycetaceae</taxon>
        <taxon>Nakaseomyces</taxon>
    </lineage>
</organism>
<evidence type="ECO:0000256" key="4">
    <source>
        <dbReference type="ARBA" id="ARBA00022563"/>
    </source>
</evidence>
<dbReference type="EC" id="1.5.1.3" evidence="2"/>
<dbReference type="GO" id="GO:0050661">
    <property type="term" value="F:NADP binding"/>
    <property type="evidence" value="ECO:0007669"/>
    <property type="project" value="InterPro"/>
</dbReference>
<dbReference type="PRINTS" id="PR00070">
    <property type="entry name" value="DHFR"/>
</dbReference>
<comment type="pathway">
    <text evidence="1">Cofactor biosynthesis; tetrahydrofolate biosynthesis; 5,6,7,8-tetrahydrofolate from 7,8-dihydrofolate: step 1/1.</text>
</comment>
<proteinExistence type="inferred from homology"/>
<evidence type="ECO:0000256" key="7">
    <source>
        <dbReference type="RuleBase" id="RU004474"/>
    </source>
</evidence>